<dbReference type="EMBL" id="CANHGI010000005">
    <property type="protein sequence ID" value="CAI5450075.1"/>
    <property type="molecule type" value="Genomic_DNA"/>
</dbReference>
<dbReference type="SMART" id="SM00034">
    <property type="entry name" value="CLECT"/>
    <property type="match status" value="1"/>
</dbReference>
<feature type="domain" description="C-type lectin" evidence="2">
    <location>
        <begin position="68"/>
        <end position="184"/>
    </location>
</feature>
<dbReference type="PANTHER" id="PTHR22803">
    <property type="entry name" value="MANNOSE, PHOSPHOLIPASE, LECTIN RECEPTOR RELATED"/>
    <property type="match status" value="1"/>
</dbReference>
<dbReference type="Pfam" id="PF00059">
    <property type="entry name" value="Lectin_C"/>
    <property type="match status" value="1"/>
</dbReference>
<dbReference type="InterPro" id="IPR016186">
    <property type="entry name" value="C-type_lectin-like/link_sf"/>
</dbReference>
<organism evidence="3 4">
    <name type="scientific">Caenorhabditis angaria</name>
    <dbReference type="NCBI Taxonomy" id="860376"/>
    <lineage>
        <taxon>Eukaryota</taxon>
        <taxon>Metazoa</taxon>
        <taxon>Ecdysozoa</taxon>
        <taxon>Nematoda</taxon>
        <taxon>Chromadorea</taxon>
        <taxon>Rhabditida</taxon>
        <taxon>Rhabditina</taxon>
        <taxon>Rhabditomorpha</taxon>
        <taxon>Rhabditoidea</taxon>
        <taxon>Rhabditidae</taxon>
        <taxon>Peloderinae</taxon>
        <taxon>Caenorhabditis</taxon>
    </lineage>
</organism>
<feature type="chain" id="PRO_5040117916" description="C-type lectin domain-containing protein" evidence="1">
    <location>
        <begin position="16"/>
        <end position="198"/>
    </location>
</feature>
<protein>
    <recommendedName>
        <fullName evidence="2">C-type lectin domain-containing protein</fullName>
    </recommendedName>
</protein>
<dbReference type="InterPro" id="IPR016187">
    <property type="entry name" value="CTDL_fold"/>
</dbReference>
<keyword evidence="1" id="KW-0732">Signal</keyword>
<dbReference type="PROSITE" id="PS50041">
    <property type="entry name" value="C_TYPE_LECTIN_2"/>
    <property type="match status" value="1"/>
</dbReference>
<dbReference type="AlphaFoldDB" id="A0A9P1IRP6"/>
<evidence type="ECO:0000313" key="4">
    <source>
        <dbReference type="Proteomes" id="UP001152747"/>
    </source>
</evidence>
<evidence type="ECO:0000256" key="1">
    <source>
        <dbReference type="SAM" id="SignalP"/>
    </source>
</evidence>
<dbReference type="OrthoDB" id="5837468at2759"/>
<comment type="caution">
    <text evidence="3">The sequence shown here is derived from an EMBL/GenBank/DDBJ whole genome shotgun (WGS) entry which is preliminary data.</text>
</comment>
<dbReference type="Proteomes" id="UP001152747">
    <property type="component" value="Unassembled WGS sequence"/>
</dbReference>
<dbReference type="SUPFAM" id="SSF56436">
    <property type="entry name" value="C-type lectin-like"/>
    <property type="match status" value="1"/>
</dbReference>
<reference evidence="3" key="1">
    <citation type="submission" date="2022-11" db="EMBL/GenBank/DDBJ databases">
        <authorList>
            <person name="Kikuchi T."/>
        </authorList>
    </citation>
    <scope>NUCLEOTIDE SEQUENCE</scope>
    <source>
        <strain evidence="3">PS1010</strain>
    </source>
</reference>
<keyword evidence="4" id="KW-1185">Reference proteome</keyword>
<name>A0A9P1IRP6_9PELO</name>
<gene>
    <name evidence="3" type="ORF">CAMP_LOCUS12712</name>
</gene>
<feature type="signal peptide" evidence="1">
    <location>
        <begin position="1"/>
        <end position="15"/>
    </location>
</feature>
<evidence type="ECO:0000313" key="3">
    <source>
        <dbReference type="EMBL" id="CAI5450075.1"/>
    </source>
</evidence>
<dbReference type="Gene3D" id="3.10.100.10">
    <property type="entry name" value="Mannose-Binding Protein A, subunit A"/>
    <property type="match status" value="1"/>
</dbReference>
<dbReference type="InterPro" id="IPR001304">
    <property type="entry name" value="C-type_lectin-like"/>
</dbReference>
<proteinExistence type="predicted"/>
<accession>A0A9P1IRP6</accession>
<sequence length="198" mass="21127">MIFYRFFLVFVPIFAQVTLNLNNIKRFQTVASDTVSTVAQTTVPLTTVPLTTVPLNCNAGCLTGWIPYSGNCYKKFEATVTQSEAEGYCSVYGAHLASIESGLEATAVKYLILESPFNVASGNLAGFLSSSQNAWIGLSKTANGAWSWTDSSEVLYTNLPSGESTTGASCATVNGTLWQPKSCSSTSTAYICKMAQSS</sequence>
<evidence type="ECO:0000259" key="2">
    <source>
        <dbReference type="PROSITE" id="PS50041"/>
    </source>
</evidence>
<dbReference type="InterPro" id="IPR050111">
    <property type="entry name" value="C-type_lectin/snaclec_domain"/>
</dbReference>